<feature type="chain" id="PRO_5020889761" evidence="2">
    <location>
        <begin position="24"/>
        <end position="124"/>
    </location>
</feature>
<dbReference type="Proteomes" id="UP000295182">
    <property type="component" value="Unassembled WGS sequence"/>
</dbReference>
<dbReference type="PROSITE" id="PS51257">
    <property type="entry name" value="PROKAR_LIPOPROTEIN"/>
    <property type="match status" value="1"/>
</dbReference>
<evidence type="ECO:0000256" key="1">
    <source>
        <dbReference type="SAM" id="MobiDB-lite"/>
    </source>
</evidence>
<keyword evidence="4" id="KW-1185">Reference proteome</keyword>
<evidence type="ECO:0000313" key="4">
    <source>
        <dbReference type="Proteomes" id="UP000295182"/>
    </source>
</evidence>
<dbReference type="EMBL" id="SLXH01000004">
    <property type="protein sequence ID" value="TCP19671.1"/>
    <property type="molecule type" value="Genomic_DNA"/>
</dbReference>
<dbReference type="OrthoDB" id="8929716at2"/>
<keyword evidence="2" id="KW-0732">Signal</keyword>
<feature type="compositionally biased region" description="Low complexity" evidence="1">
    <location>
        <begin position="89"/>
        <end position="118"/>
    </location>
</feature>
<feature type="region of interest" description="Disordered" evidence="1">
    <location>
        <begin position="89"/>
        <end position="124"/>
    </location>
</feature>
<proteinExistence type="predicted"/>
<comment type="caution">
    <text evidence="3">The sequence shown here is derived from an EMBL/GenBank/DDBJ whole genome shotgun (WGS) entry which is preliminary data.</text>
</comment>
<dbReference type="AlphaFoldDB" id="A0A4R2NEH6"/>
<evidence type="ECO:0000313" key="3">
    <source>
        <dbReference type="EMBL" id="TCP19671.1"/>
    </source>
</evidence>
<organism evidence="3 4">
    <name type="scientific">Simplicispira metamorpha</name>
    <dbReference type="NCBI Taxonomy" id="80881"/>
    <lineage>
        <taxon>Bacteria</taxon>
        <taxon>Pseudomonadati</taxon>
        <taxon>Pseudomonadota</taxon>
        <taxon>Betaproteobacteria</taxon>
        <taxon>Burkholderiales</taxon>
        <taxon>Comamonadaceae</taxon>
        <taxon>Simplicispira</taxon>
    </lineage>
</organism>
<accession>A0A4R2NEH6</accession>
<evidence type="ECO:0000256" key="2">
    <source>
        <dbReference type="SAM" id="SignalP"/>
    </source>
</evidence>
<name>A0A4R2NEH6_9BURK</name>
<reference evidence="3 4" key="1">
    <citation type="submission" date="2019-03" db="EMBL/GenBank/DDBJ databases">
        <title>Genomic Encyclopedia of Type Strains, Phase IV (KMG-IV): sequencing the most valuable type-strain genomes for metagenomic binning, comparative biology and taxonomic classification.</title>
        <authorList>
            <person name="Goeker M."/>
        </authorList>
    </citation>
    <scope>NUCLEOTIDE SEQUENCE [LARGE SCALE GENOMIC DNA]</scope>
    <source>
        <strain evidence="3 4">DSM 1837</strain>
    </source>
</reference>
<gene>
    <name evidence="3" type="ORF">EV674_104131</name>
</gene>
<feature type="signal peptide" evidence="2">
    <location>
        <begin position="1"/>
        <end position="23"/>
    </location>
</feature>
<protein>
    <submittedName>
        <fullName evidence="3">Uncharacterized protein</fullName>
    </submittedName>
</protein>
<sequence>MTMNMRNPLLAVLAATVSCMALAKLPAATPEAQAKAAEAAAKSAWSGKVDAYQLCLAQDKVAARFRQKAAEGASTAACVNPGPFVYTPPAEQPAATTAGAPATGAAPAAPATPASAPAAPAPKS</sequence>